<dbReference type="OrthoDB" id="5184890at2"/>
<accession>A0A4R4ZWR7</accession>
<comment type="similarity">
    <text evidence="1">Belongs to the barstar family.</text>
</comment>
<dbReference type="InterPro" id="IPR000468">
    <property type="entry name" value="Barstar"/>
</dbReference>
<evidence type="ECO:0000313" key="4">
    <source>
        <dbReference type="Proteomes" id="UP000295124"/>
    </source>
</evidence>
<protein>
    <submittedName>
        <fullName evidence="3">Barnase inhibitor</fullName>
    </submittedName>
</protein>
<dbReference type="Pfam" id="PF01337">
    <property type="entry name" value="Barstar"/>
    <property type="match status" value="1"/>
</dbReference>
<dbReference type="Proteomes" id="UP000295124">
    <property type="component" value="Unassembled WGS sequence"/>
</dbReference>
<evidence type="ECO:0000256" key="1">
    <source>
        <dbReference type="ARBA" id="ARBA00006845"/>
    </source>
</evidence>
<reference evidence="3 4" key="1">
    <citation type="submission" date="2019-03" db="EMBL/GenBank/DDBJ databases">
        <title>Draft genome sequences of novel Actinobacteria.</title>
        <authorList>
            <person name="Sahin N."/>
            <person name="Ay H."/>
            <person name="Saygin H."/>
        </authorList>
    </citation>
    <scope>NUCLEOTIDE SEQUENCE [LARGE SCALE GENOMIC DNA]</scope>
    <source>
        <strain evidence="3 4">JCM 13523</strain>
    </source>
</reference>
<evidence type="ECO:0000259" key="2">
    <source>
        <dbReference type="Pfam" id="PF01337"/>
    </source>
</evidence>
<dbReference type="RefSeq" id="WP_132164493.1">
    <property type="nucleotide sequence ID" value="NZ_SMKX01000003.1"/>
</dbReference>
<dbReference type="Gene3D" id="3.30.370.10">
    <property type="entry name" value="Barstar-like"/>
    <property type="match status" value="1"/>
</dbReference>
<organism evidence="3 4">
    <name type="scientific">Kribbella antibiotica</name>
    <dbReference type="NCBI Taxonomy" id="190195"/>
    <lineage>
        <taxon>Bacteria</taxon>
        <taxon>Bacillati</taxon>
        <taxon>Actinomycetota</taxon>
        <taxon>Actinomycetes</taxon>
        <taxon>Propionibacteriales</taxon>
        <taxon>Kribbellaceae</taxon>
        <taxon>Kribbella</taxon>
    </lineage>
</organism>
<comment type="caution">
    <text evidence="3">The sequence shown here is derived from an EMBL/GenBank/DDBJ whole genome shotgun (WGS) entry which is preliminary data.</text>
</comment>
<dbReference type="SUPFAM" id="SSF52038">
    <property type="entry name" value="Barstar-related"/>
    <property type="match status" value="1"/>
</dbReference>
<sequence length="176" mass="19929">MAVYDREAERSHPLDYCLAVDGFVKLFWSPTVLAKSVAWLDEHGYRIVRAQASNWHIDSDMHNELAVLLDFPEWYGGNLDALNDALFSVSLGDFGLAEEDAGLVLVLDGFDQFLRRNSDLAWALLDIYAARALRAALTGTRMLCLIQSDDAHIDIPDIGAQPIRWNDAEFFEKKRR</sequence>
<dbReference type="EMBL" id="SMKX01000003">
    <property type="protein sequence ID" value="TDD63010.1"/>
    <property type="molecule type" value="Genomic_DNA"/>
</dbReference>
<name>A0A4R4ZWR7_9ACTN</name>
<dbReference type="AlphaFoldDB" id="A0A4R4ZWR7"/>
<dbReference type="InterPro" id="IPR035905">
    <property type="entry name" value="Barstar-like_sf"/>
</dbReference>
<evidence type="ECO:0000313" key="3">
    <source>
        <dbReference type="EMBL" id="TDD63010.1"/>
    </source>
</evidence>
<keyword evidence="4" id="KW-1185">Reference proteome</keyword>
<feature type="domain" description="Barstar (barnase inhibitor)" evidence="2">
    <location>
        <begin position="46"/>
        <end position="145"/>
    </location>
</feature>
<proteinExistence type="inferred from homology"/>
<gene>
    <name evidence="3" type="ORF">E1263_01495</name>
</gene>